<accession>A0A5C5VA68</accession>
<dbReference type="EMBL" id="SJPF01000002">
    <property type="protein sequence ID" value="TWT34853.1"/>
    <property type="molecule type" value="Genomic_DNA"/>
</dbReference>
<keyword evidence="4" id="KW-1185">Reference proteome</keyword>
<protein>
    <submittedName>
        <fullName evidence="3">Uncharacterized protein</fullName>
    </submittedName>
</protein>
<feature type="compositionally biased region" description="Basic and acidic residues" evidence="1">
    <location>
        <begin position="39"/>
        <end position="55"/>
    </location>
</feature>
<evidence type="ECO:0000256" key="1">
    <source>
        <dbReference type="SAM" id="MobiDB-lite"/>
    </source>
</evidence>
<name>A0A5C5VA68_9BACT</name>
<organism evidence="3 4">
    <name type="scientific">Blastopirellula retiformator</name>
    <dbReference type="NCBI Taxonomy" id="2527970"/>
    <lineage>
        <taxon>Bacteria</taxon>
        <taxon>Pseudomonadati</taxon>
        <taxon>Planctomycetota</taxon>
        <taxon>Planctomycetia</taxon>
        <taxon>Pirellulales</taxon>
        <taxon>Pirellulaceae</taxon>
        <taxon>Blastopirellula</taxon>
    </lineage>
</organism>
<dbReference type="RefSeq" id="WP_146431442.1">
    <property type="nucleotide sequence ID" value="NZ_SJPF01000002.1"/>
</dbReference>
<evidence type="ECO:0000313" key="3">
    <source>
        <dbReference type="EMBL" id="TWT34853.1"/>
    </source>
</evidence>
<feature type="region of interest" description="Disordered" evidence="1">
    <location>
        <begin position="31"/>
        <end position="63"/>
    </location>
</feature>
<dbReference type="OrthoDB" id="276591at2"/>
<dbReference type="AlphaFoldDB" id="A0A5C5VA68"/>
<keyword evidence="2" id="KW-0732">Signal</keyword>
<feature type="chain" id="PRO_5023137153" evidence="2">
    <location>
        <begin position="37"/>
        <end position="180"/>
    </location>
</feature>
<dbReference type="PROSITE" id="PS51257">
    <property type="entry name" value="PROKAR_LIPOPROTEIN"/>
    <property type="match status" value="1"/>
</dbReference>
<feature type="signal peptide" evidence="2">
    <location>
        <begin position="1"/>
        <end position="36"/>
    </location>
</feature>
<reference evidence="3 4" key="1">
    <citation type="submission" date="2019-02" db="EMBL/GenBank/DDBJ databases">
        <title>Deep-cultivation of Planctomycetes and their phenomic and genomic characterization uncovers novel biology.</title>
        <authorList>
            <person name="Wiegand S."/>
            <person name="Jogler M."/>
            <person name="Boedeker C."/>
            <person name="Pinto D."/>
            <person name="Vollmers J."/>
            <person name="Rivas-Marin E."/>
            <person name="Kohn T."/>
            <person name="Peeters S.H."/>
            <person name="Heuer A."/>
            <person name="Rast P."/>
            <person name="Oberbeckmann S."/>
            <person name="Bunk B."/>
            <person name="Jeske O."/>
            <person name="Meyerdierks A."/>
            <person name="Storesund J.E."/>
            <person name="Kallscheuer N."/>
            <person name="Luecker S."/>
            <person name="Lage O.M."/>
            <person name="Pohl T."/>
            <person name="Merkel B.J."/>
            <person name="Hornburger P."/>
            <person name="Mueller R.-W."/>
            <person name="Bruemmer F."/>
            <person name="Labrenz M."/>
            <person name="Spormann A.M."/>
            <person name="Op Den Camp H."/>
            <person name="Overmann J."/>
            <person name="Amann R."/>
            <person name="Jetten M.S.M."/>
            <person name="Mascher T."/>
            <person name="Medema M.H."/>
            <person name="Devos D.P."/>
            <person name="Kaster A.-K."/>
            <person name="Ovreas L."/>
            <person name="Rohde M."/>
            <person name="Galperin M.Y."/>
            <person name="Jogler C."/>
        </authorList>
    </citation>
    <scope>NUCLEOTIDE SEQUENCE [LARGE SCALE GENOMIC DNA]</scope>
    <source>
        <strain evidence="3 4">Enr8</strain>
    </source>
</reference>
<dbReference type="Proteomes" id="UP000318878">
    <property type="component" value="Unassembled WGS sequence"/>
</dbReference>
<evidence type="ECO:0000256" key="2">
    <source>
        <dbReference type="SAM" id="SignalP"/>
    </source>
</evidence>
<comment type="caution">
    <text evidence="3">The sequence shown here is derived from an EMBL/GenBank/DDBJ whole genome shotgun (WGS) entry which is preliminary data.</text>
</comment>
<sequence length="180" mass="19189" precursor="true">MKITELWTGRAARLMATGLLTLSLASLGCTSGSAPASEGDSHAEHDHDEHEHPGEGPHGGSLIELGNEECHAELVHDEKAKSVTIYILDSAAKAATPIETPELTINLKHDGMGEQFKLAAAPESSDPEGKSSRFVSTEAELAEDLDHEGADAQLVVTIAGKQYRGAVEHDHDHEGHDHDH</sequence>
<gene>
    <name evidence="3" type="ORF">Enr8_22680</name>
</gene>
<proteinExistence type="predicted"/>
<evidence type="ECO:0000313" key="4">
    <source>
        <dbReference type="Proteomes" id="UP000318878"/>
    </source>
</evidence>